<dbReference type="Proteomes" id="UP000694044">
    <property type="component" value="Unassembled WGS sequence"/>
</dbReference>
<dbReference type="GO" id="GO:0071562">
    <property type="term" value="P:nucleus-vacuole junction assembly"/>
    <property type="evidence" value="ECO:0007669"/>
    <property type="project" value="InterPro"/>
</dbReference>
<feature type="repeat" description="ARM" evidence="5">
    <location>
        <begin position="420"/>
        <end position="462"/>
    </location>
</feature>
<reference evidence="9" key="1">
    <citation type="submission" date="2021-02" db="EMBL/GenBank/DDBJ databases">
        <authorList>
            <person name="Palmer J.M."/>
        </authorList>
    </citation>
    <scope>NUCLEOTIDE SEQUENCE</scope>
    <source>
        <strain evidence="9">SCRP734</strain>
    </source>
</reference>
<evidence type="ECO:0000256" key="7">
    <source>
        <dbReference type="SAM" id="SignalP"/>
    </source>
</evidence>
<dbReference type="SMART" id="SM00248">
    <property type="entry name" value="ANK"/>
    <property type="match status" value="4"/>
</dbReference>
<dbReference type="InterPro" id="IPR045156">
    <property type="entry name" value="Vac8"/>
</dbReference>
<feature type="domain" description="Armadillo repeat-containing" evidence="8">
    <location>
        <begin position="424"/>
        <end position="597"/>
    </location>
</feature>
<feature type="repeat" description="ANK" evidence="4">
    <location>
        <begin position="135"/>
        <end position="167"/>
    </location>
</feature>
<feature type="repeat" description="ARM" evidence="5">
    <location>
        <begin position="502"/>
        <end position="544"/>
    </location>
</feature>
<evidence type="ECO:0000256" key="3">
    <source>
        <dbReference type="ARBA" id="ARBA00023136"/>
    </source>
</evidence>
<feature type="repeat" description="ANK" evidence="4">
    <location>
        <begin position="168"/>
        <end position="200"/>
    </location>
</feature>
<name>A0A8T1VI73_9STRA</name>
<protein>
    <recommendedName>
        <fullName evidence="8">Armadillo repeat-containing domain-containing protein</fullName>
    </recommendedName>
</protein>
<feature type="signal peptide" evidence="7">
    <location>
        <begin position="1"/>
        <end position="16"/>
    </location>
</feature>
<keyword evidence="4" id="KW-0040">ANK repeat</keyword>
<evidence type="ECO:0000313" key="10">
    <source>
        <dbReference type="Proteomes" id="UP000694044"/>
    </source>
</evidence>
<evidence type="ECO:0000259" key="8">
    <source>
        <dbReference type="Pfam" id="PF04826"/>
    </source>
</evidence>
<accession>A0A8T1VI73</accession>
<feature type="repeat" description="ARM" evidence="5">
    <location>
        <begin position="543"/>
        <end position="585"/>
    </location>
</feature>
<keyword evidence="7" id="KW-0732">Signal</keyword>
<feature type="repeat" description="ANK" evidence="4">
    <location>
        <begin position="102"/>
        <end position="134"/>
    </location>
</feature>
<dbReference type="PROSITE" id="PS50176">
    <property type="entry name" value="ARM_REPEAT"/>
    <property type="match status" value="5"/>
</dbReference>
<comment type="subcellular location">
    <subcellularLocation>
        <location evidence="1">Endomembrane system</location>
    </subcellularLocation>
</comment>
<dbReference type="PANTHER" id="PTHR47249">
    <property type="entry name" value="VACUOLAR PROTEIN 8"/>
    <property type="match status" value="1"/>
</dbReference>
<dbReference type="Pfam" id="PF12796">
    <property type="entry name" value="Ank_2"/>
    <property type="match status" value="2"/>
</dbReference>
<dbReference type="PANTHER" id="PTHR47249:SF1">
    <property type="entry name" value="VACUOLAR PROTEIN 8"/>
    <property type="match status" value="1"/>
</dbReference>
<organism evidence="9 10">
    <name type="scientific">Phytophthora pseudosyringae</name>
    <dbReference type="NCBI Taxonomy" id="221518"/>
    <lineage>
        <taxon>Eukaryota</taxon>
        <taxon>Sar</taxon>
        <taxon>Stramenopiles</taxon>
        <taxon>Oomycota</taxon>
        <taxon>Peronosporomycetes</taxon>
        <taxon>Peronosporales</taxon>
        <taxon>Peronosporaceae</taxon>
        <taxon>Phytophthora</taxon>
    </lineage>
</organism>
<dbReference type="PROSITE" id="PS50088">
    <property type="entry name" value="ANK_REPEAT"/>
    <property type="match status" value="3"/>
</dbReference>
<keyword evidence="10" id="KW-1185">Reference proteome</keyword>
<feature type="region of interest" description="Disordered" evidence="6">
    <location>
        <begin position="253"/>
        <end position="304"/>
    </location>
</feature>
<dbReference type="PROSITE" id="PS50297">
    <property type="entry name" value="ANK_REP_REGION"/>
    <property type="match status" value="3"/>
</dbReference>
<evidence type="ECO:0000256" key="1">
    <source>
        <dbReference type="ARBA" id="ARBA00004308"/>
    </source>
</evidence>
<evidence type="ECO:0000256" key="4">
    <source>
        <dbReference type="PROSITE-ProRule" id="PRU00023"/>
    </source>
</evidence>
<dbReference type="EMBL" id="JAGDFM010000270">
    <property type="protein sequence ID" value="KAG7380912.1"/>
    <property type="molecule type" value="Genomic_DNA"/>
</dbReference>
<proteinExistence type="predicted"/>
<dbReference type="Pfam" id="PF04826">
    <property type="entry name" value="Arm_2"/>
    <property type="match status" value="1"/>
</dbReference>
<dbReference type="GO" id="GO:0012505">
    <property type="term" value="C:endomembrane system"/>
    <property type="evidence" value="ECO:0007669"/>
    <property type="project" value="UniProtKB-SubCell"/>
</dbReference>
<feature type="repeat" description="ARM" evidence="5">
    <location>
        <begin position="584"/>
        <end position="611"/>
    </location>
</feature>
<dbReference type="InterPro" id="IPR002110">
    <property type="entry name" value="Ankyrin_rpt"/>
</dbReference>
<keyword evidence="2" id="KW-0677">Repeat</keyword>
<evidence type="ECO:0000256" key="2">
    <source>
        <dbReference type="ARBA" id="ARBA00022737"/>
    </source>
</evidence>
<gene>
    <name evidence="9" type="ORF">PHYPSEUDO_006682</name>
</gene>
<dbReference type="AlphaFoldDB" id="A0A8T1VI73"/>
<dbReference type="OrthoDB" id="7537227at2759"/>
<dbReference type="SMART" id="SM00185">
    <property type="entry name" value="ARM"/>
    <property type="match status" value="5"/>
</dbReference>
<sequence length="617" mass="66403">MPLLLLFPAMPPRCCGGFIGLAPHPPDVTRYCLLPPARYVTLASSSSVSRGWNHRKPLRSTARGSFLQSTAMGNTTRPMALPALGSERQLVPDQDVNATDAYGYTLLLFAARDGDVKAVHFLLANNASVHVRNGYGATALHLAASWGRREVARLLLEHGASPSAADSSGKTPLMRAAANGDTKLVRLLLEHGADVSLQDAFGWNAERLAASAGHRKVLAALRRHELRSSSASDDRSQRPSSVLFAALSLQLSGSMKDAKPRPEDDDAPFPASVDRPTSQRGSNGLKPLRPHASKTRTNADRHAQKPNRCFKILCEQLATGRRRLFDRRPRAMGNAGAKGAKGSKDEFTFEENDANALRPSCRADEAFTEALRVNLQRLIVYARSADTALQREVAEKLANEAVKRERLEGADRQVQIVELDGLQLLLPLTKSKDTEVQRLAAHALANLSVNSENQSKMATEGGIDMLIGLLGSTNEHVQRQAAKALANLGVNVDNKERIAKAGGIKPLIDLASSRQIGVAVEAIAALANLAVNDANEVEIARKGGLKPIIDGSHSESVELQSQVARALRNLSVNPENKQAIVELGGVEALQSLVRSTNDRICQQATRALVNLGVNVVD</sequence>
<dbReference type="GO" id="GO:0043495">
    <property type="term" value="F:protein-membrane adaptor activity"/>
    <property type="evidence" value="ECO:0007669"/>
    <property type="project" value="InterPro"/>
</dbReference>
<evidence type="ECO:0000256" key="6">
    <source>
        <dbReference type="SAM" id="MobiDB-lite"/>
    </source>
</evidence>
<comment type="caution">
    <text evidence="9">The sequence shown here is derived from an EMBL/GenBank/DDBJ whole genome shotgun (WGS) entry which is preliminary data.</text>
</comment>
<feature type="repeat" description="ARM" evidence="5">
    <location>
        <begin position="461"/>
        <end position="503"/>
    </location>
</feature>
<dbReference type="InterPro" id="IPR006911">
    <property type="entry name" value="ARM-rpt_dom"/>
</dbReference>
<evidence type="ECO:0000256" key="5">
    <source>
        <dbReference type="PROSITE-ProRule" id="PRU00259"/>
    </source>
</evidence>
<keyword evidence="3" id="KW-0472">Membrane</keyword>
<evidence type="ECO:0000313" key="9">
    <source>
        <dbReference type="EMBL" id="KAG7380912.1"/>
    </source>
</evidence>
<dbReference type="InterPro" id="IPR000225">
    <property type="entry name" value="Armadillo"/>
</dbReference>
<feature type="chain" id="PRO_5035893204" description="Armadillo repeat-containing domain-containing protein" evidence="7">
    <location>
        <begin position="17"/>
        <end position="617"/>
    </location>
</feature>